<dbReference type="Pfam" id="PF00394">
    <property type="entry name" value="Cu-oxidase"/>
    <property type="match status" value="1"/>
</dbReference>
<evidence type="ECO:0000313" key="9">
    <source>
        <dbReference type="Proteomes" id="UP000800094"/>
    </source>
</evidence>
<dbReference type="SUPFAM" id="SSF49503">
    <property type="entry name" value="Cupredoxins"/>
    <property type="match status" value="3"/>
</dbReference>
<gene>
    <name evidence="8" type="ORF">BU26DRAFT_566351</name>
</gene>
<keyword evidence="3" id="KW-0560">Oxidoreductase</keyword>
<dbReference type="GeneID" id="54586839"/>
<dbReference type="CDD" id="cd13880">
    <property type="entry name" value="CuRO_2_MaLCC_like"/>
    <property type="match status" value="1"/>
</dbReference>
<evidence type="ECO:0000259" key="7">
    <source>
        <dbReference type="Pfam" id="PF07732"/>
    </source>
</evidence>
<proteinExistence type="inferred from homology"/>
<sequence>MPRQASPGFPGCFYPAGWTNCNTKDDRGCWVKDPSGKKYGIDDDYEDVMPTGVTRTYNLEITEQTISPDGFPRAHAQVINGKYPGQLIEACWGDTLVVNVKNSLKTNGTTIHWHGLRMLGENEMDGVNGITQCPVPEADTFTYKFTLRQYGHTWYHSHYSSQYSEGVAAPLLIHGPNTDNWDEEWAPIIVTDWFHTPAYEAFHQSLVALPPSADSILVNGTGRFNGGGSYFQQKFEQGKKYLIRIVNGGTDFDFHFSIDQHVLQVVSADLVPIKPFYTNSLHVGIGQRYSVIVTANQTSSNGKFWLRTEYAAGACQFDQPNFPSGQPDTQRTGIISYANAGSGDPTTSRWTDPVGCADPPIEPHIKWTVSAPQNDILKNTYYAGNDRLTQSHGAFRWELADTPMWLNFSKPTILSLANTTFDPEYAVAKYPYTDGEKFVYMIINSGNGTQNMFSGTHPIHLHGHDFAIISQGDGLFDPNNANLNLNNPPRRDVAMLPNNGHLVIAFKPDNPGVWIIHCHIAWHAGSGLALQILERQSEIANSIGSLQQVKDGCSKWDFWLKTHPNVWDYSKQEDSGV</sequence>
<dbReference type="InterPro" id="IPR008972">
    <property type="entry name" value="Cupredoxin"/>
</dbReference>
<dbReference type="Proteomes" id="UP000800094">
    <property type="component" value="Unassembled WGS sequence"/>
</dbReference>
<feature type="domain" description="Plastocyanin-like" evidence="5">
    <location>
        <begin position="187"/>
        <end position="315"/>
    </location>
</feature>
<comment type="similarity">
    <text evidence="1">Belongs to the multicopper oxidase family.</text>
</comment>
<dbReference type="GO" id="GO:0005507">
    <property type="term" value="F:copper ion binding"/>
    <property type="evidence" value="ECO:0007669"/>
    <property type="project" value="InterPro"/>
</dbReference>
<dbReference type="InterPro" id="IPR033138">
    <property type="entry name" value="Cu_oxidase_CS"/>
</dbReference>
<dbReference type="InterPro" id="IPR001117">
    <property type="entry name" value="Cu-oxidase_2nd"/>
</dbReference>
<dbReference type="EMBL" id="ML987197">
    <property type="protein sequence ID" value="KAF2247368.1"/>
    <property type="molecule type" value="Genomic_DNA"/>
</dbReference>
<name>A0A6A6IBD4_9PLEO</name>
<dbReference type="PANTHER" id="PTHR11709">
    <property type="entry name" value="MULTI-COPPER OXIDASE"/>
    <property type="match status" value="1"/>
</dbReference>
<evidence type="ECO:0000256" key="3">
    <source>
        <dbReference type="ARBA" id="ARBA00023002"/>
    </source>
</evidence>
<evidence type="ECO:0000256" key="2">
    <source>
        <dbReference type="ARBA" id="ARBA00022723"/>
    </source>
</evidence>
<dbReference type="Gene3D" id="2.60.40.420">
    <property type="entry name" value="Cupredoxins - blue copper proteins"/>
    <property type="match status" value="3"/>
</dbReference>
<organism evidence="8 9">
    <name type="scientific">Trematosphaeria pertusa</name>
    <dbReference type="NCBI Taxonomy" id="390896"/>
    <lineage>
        <taxon>Eukaryota</taxon>
        <taxon>Fungi</taxon>
        <taxon>Dikarya</taxon>
        <taxon>Ascomycota</taxon>
        <taxon>Pezizomycotina</taxon>
        <taxon>Dothideomycetes</taxon>
        <taxon>Pleosporomycetidae</taxon>
        <taxon>Pleosporales</taxon>
        <taxon>Massarineae</taxon>
        <taxon>Trematosphaeriaceae</taxon>
        <taxon>Trematosphaeria</taxon>
    </lineage>
</organism>
<dbReference type="InterPro" id="IPR045087">
    <property type="entry name" value="Cu-oxidase_fam"/>
</dbReference>
<dbReference type="Pfam" id="PF07732">
    <property type="entry name" value="Cu-oxidase_3"/>
    <property type="match status" value="1"/>
</dbReference>
<dbReference type="InterPro" id="IPR011706">
    <property type="entry name" value="Cu-oxidase_C"/>
</dbReference>
<dbReference type="InterPro" id="IPR011707">
    <property type="entry name" value="Cu-oxidase-like_N"/>
</dbReference>
<dbReference type="RefSeq" id="XP_033682372.1">
    <property type="nucleotide sequence ID" value="XM_033833509.1"/>
</dbReference>
<reference evidence="8" key="1">
    <citation type="journal article" date="2020" name="Stud. Mycol.">
        <title>101 Dothideomycetes genomes: a test case for predicting lifestyles and emergence of pathogens.</title>
        <authorList>
            <person name="Haridas S."/>
            <person name="Albert R."/>
            <person name="Binder M."/>
            <person name="Bloem J."/>
            <person name="Labutti K."/>
            <person name="Salamov A."/>
            <person name="Andreopoulos B."/>
            <person name="Baker S."/>
            <person name="Barry K."/>
            <person name="Bills G."/>
            <person name="Bluhm B."/>
            <person name="Cannon C."/>
            <person name="Castanera R."/>
            <person name="Culley D."/>
            <person name="Daum C."/>
            <person name="Ezra D."/>
            <person name="Gonzalez J."/>
            <person name="Henrissat B."/>
            <person name="Kuo A."/>
            <person name="Liang C."/>
            <person name="Lipzen A."/>
            <person name="Lutzoni F."/>
            <person name="Magnuson J."/>
            <person name="Mondo S."/>
            <person name="Nolan M."/>
            <person name="Ohm R."/>
            <person name="Pangilinan J."/>
            <person name="Park H.-J."/>
            <person name="Ramirez L."/>
            <person name="Alfaro M."/>
            <person name="Sun H."/>
            <person name="Tritt A."/>
            <person name="Yoshinaga Y."/>
            <person name="Zwiers L.-H."/>
            <person name="Turgeon B."/>
            <person name="Goodwin S."/>
            <person name="Spatafora J."/>
            <person name="Crous P."/>
            <person name="Grigoriev I."/>
        </authorList>
    </citation>
    <scope>NUCLEOTIDE SEQUENCE</scope>
    <source>
        <strain evidence="8">CBS 122368</strain>
    </source>
</reference>
<dbReference type="GO" id="GO:0016491">
    <property type="term" value="F:oxidoreductase activity"/>
    <property type="evidence" value="ECO:0007669"/>
    <property type="project" value="UniProtKB-KW"/>
</dbReference>
<evidence type="ECO:0000259" key="5">
    <source>
        <dbReference type="Pfam" id="PF00394"/>
    </source>
</evidence>
<dbReference type="PANTHER" id="PTHR11709:SF71">
    <property type="entry name" value="OXIDOREDUCTASE TPCJ"/>
    <property type="match status" value="1"/>
</dbReference>
<dbReference type="CDD" id="cd13901">
    <property type="entry name" value="CuRO_3_MaLCC_like"/>
    <property type="match status" value="1"/>
</dbReference>
<dbReference type="InterPro" id="IPR002355">
    <property type="entry name" value="Cu_oxidase_Cu_BS"/>
</dbReference>
<evidence type="ECO:0000256" key="4">
    <source>
        <dbReference type="ARBA" id="ARBA00023008"/>
    </source>
</evidence>
<keyword evidence="9" id="KW-1185">Reference proteome</keyword>
<feature type="domain" description="Plastocyanin-like" evidence="7">
    <location>
        <begin position="61"/>
        <end position="177"/>
    </location>
</feature>
<dbReference type="FunFam" id="2.60.40.420:FF:000021">
    <property type="entry name" value="Extracellular dihydrogeodin oxidase/laccase"/>
    <property type="match status" value="1"/>
</dbReference>
<dbReference type="AlphaFoldDB" id="A0A6A6IBD4"/>
<dbReference type="OrthoDB" id="2121828at2759"/>
<dbReference type="CDD" id="cd13854">
    <property type="entry name" value="CuRO_1_MaLCC_like"/>
    <property type="match status" value="1"/>
</dbReference>
<accession>A0A6A6IBD4</accession>
<protein>
    <submittedName>
        <fullName evidence="8">Multicopper oxidase</fullName>
    </submittedName>
</protein>
<evidence type="ECO:0000259" key="6">
    <source>
        <dbReference type="Pfam" id="PF07731"/>
    </source>
</evidence>
<dbReference type="FunFam" id="2.60.40.420:FF:000045">
    <property type="entry name" value="Laccase 2"/>
    <property type="match status" value="1"/>
</dbReference>
<dbReference type="PROSITE" id="PS00080">
    <property type="entry name" value="MULTICOPPER_OXIDASE2"/>
    <property type="match status" value="1"/>
</dbReference>
<evidence type="ECO:0000313" key="8">
    <source>
        <dbReference type="EMBL" id="KAF2247368.1"/>
    </source>
</evidence>
<keyword evidence="4" id="KW-0186">Copper</keyword>
<feature type="domain" description="Plastocyanin-like" evidence="6">
    <location>
        <begin position="417"/>
        <end position="536"/>
    </location>
</feature>
<dbReference type="PROSITE" id="PS00079">
    <property type="entry name" value="MULTICOPPER_OXIDASE1"/>
    <property type="match status" value="1"/>
</dbReference>
<keyword evidence="2" id="KW-0479">Metal-binding</keyword>
<dbReference type="Pfam" id="PF07731">
    <property type="entry name" value="Cu-oxidase_2"/>
    <property type="match status" value="1"/>
</dbReference>
<evidence type="ECO:0000256" key="1">
    <source>
        <dbReference type="ARBA" id="ARBA00010609"/>
    </source>
</evidence>